<protein>
    <recommendedName>
        <fullName evidence="2">LysM domain-containing protein</fullName>
    </recommendedName>
</protein>
<dbReference type="SUPFAM" id="SSF54106">
    <property type="entry name" value="LysM domain"/>
    <property type="match status" value="1"/>
</dbReference>
<feature type="compositionally biased region" description="Basic and acidic residues" evidence="1">
    <location>
        <begin position="1"/>
        <end position="11"/>
    </location>
</feature>
<dbReference type="Pfam" id="PF01476">
    <property type="entry name" value="LysM"/>
    <property type="match status" value="1"/>
</dbReference>
<dbReference type="Gene3D" id="3.10.350.10">
    <property type="entry name" value="LysM domain"/>
    <property type="match status" value="1"/>
</dbReference>
<feature type="domain" description="LysM" evidence="2">
    <location>
        <begin position="70"/>
        <end position="114"/>
    </location>
</feature>
<dbReference type="AlphaFoldDB" id="A0A843UUY0"/>
<feature type="region of interest" description="Disordered" evidence="1">
    <location>
        <begin position="240"/>
        <end position="260"/>
    </location>
</feature>
<keyword evidence="4" id="KW-1185">Reference proteome</keyword>
<dbReference type="InterPro" id="IPR036779">
    <property type="entry name" value="LysM_dom_sf"/>
</dbReference>
<evidence type="ECO:0000256" key="1">
    <source>
        <dbReference type="SAM" id="MobiDB-lite"/>
    </source>
</evidence>
<dbReference type="EMBL" id="NMUH01000771">
    <property type="protein sequence ID" value="MQL84573.1"/>
    <property type="molecule type" value="Genomic_DNA"/>
</dbReference>
<organism evidence="3 4">
    <name type="scientific">Colocasia esculenta</name>
    <name type="common">Wild taro</name>
    <name type="synonym">Arum esculentum</name>
    <dbReference type="NCBI Taxonomy" id="4460"/>
    <lineage>
        <taxon>Eukaryota</taxon>
        <taxon>Viridiplantae</taxon>
        <taxon>Streptophyta</taxon>
        <taxon>Embryophyta</taxon>
        <taxon>Tracheophyta</taxon>
        <taxon>Spermatophyta</taxon>
        <taxon>Magnoliopsida</taxon>
        <taxon>Liliopsida</taxon>
        <taxon>Araceae</taxon>
        <taxon>Aroideae</taxon>
        <taxon>Colocasieae</taxon>
        <taxon>Colocasia</taxon>
    </lineage>
</organism>
<dbReference type="CDD" id="cd00118">
    <property type="entry name" value="LysM"/>
    <property type="match status" value="1"/>
</dbReference>
<evidence type="ECO:0000313" key="4">
    <source>
        <dbReference type="Proteomes" id="UP000652761"/>
    </source>
</evidence>
<dbReference type="InterPro" id="IPR045030">
    <property type="entry name" value="LYSM1-4"/>
</dbReference>
<sequence length="290" mass="30681">MPGEMQIDRSRRSGSCSQLPLPDGWVDTADGGAGGTDGCSSSFCASSTSESVTSSHSFSSAKATACGNYIEHRVSKMDTLAGVAIKYGVEVADIRRLNALVTDRQMFAHKSIKIPLPGRHPPSPIMTNGSSCNGNMVNGFSSDNADAAQPAALGDENGEIDRQRSEKSIRRRQKVDVDSPCKATELLSEEEDGTLPGRTGKGTAPRTKSGSRTDLDSSFLSATSTGESFIANGFLSVRKSSSTSDLQESDNGSSIRPTSKWSLKPDIIAKPLFDGLPKPMAAWRSKAALD</sequence>
<feature type="compositionally biased region" description="Polar residues" evidence="1">
    <location>
        <begin position="206"/>
        <end position="219"/>
    </location>
</feature>
<name>A0A843UUY0_COLES</name>
<dbReference type="SMART" id="SM00257">
    <property type="entry name" value="LysM"/>
    <property type="match status" value="1"/>
</dbReference>
<dbReference type="PANTHER" id="PTHR20932">
    <property type="entry name" value="LYSM AND PUTATIVE PEPTIDOGLYCAN-BINDING DOMAIN-CONTAINING PROTEIN"/>
    <property type="match status" value="1"/>
</dbReference>
<proteinExistence type="predicted"/>
<dbReference type="OrthoDB" id="538216at2759"/>
<reference evidence="3" key="1">
    <citation type="submission" date="2017-07" db="EMBL/GenBank/DDBJ databases">
        <title>Taro Niue Genome Assembly and Annotation.</title>
        <authorList>
            <person name="Atibalentja N."/>
            <person name="Keating K."/>
            <person name="Fields C.J."/>
        </authorList>
    </citation>
    <scope>NUCLEOTIDE SEQUENCE</scope>
    <source>
        <strain evidence="3">Niue_2</strain>
        <tissue evidence="3">Leaf</tissue>
    </source>
</reference>
<feature type="region of interest" description="Disordered" evidence="1">
    <location>
        <begin position="136"/>
        <end position="219"/>
    </location>
</feature>
<dbReference type="InterPro" id="IPR018392">
    <property type="entry name" value="LysM"/>
</dbReference>
<gene>
    <name evidence="3" type="ORF">Taro_017082</name>
</gene>
<evidence type="ECO:0000259" key="2">
    <source>
        <dbReference type="PROSITE" id="PS51782"/>
    </source>
</evidence>
<dbReference type="Proteomes" id="UP000652761">
    <property type="component" value="Unassembled WGS sequence"/>
</dbReference>
<comment type="caution">
    <text evidence="3">The sequence shown here is derived from an EMBL/GenBank/DDBJ whole genome shotgun (WGS) entry which is preliminary data.</text>
</comment>
<feature type="region of interest" description="Disordered" evidence="1">
    <location>
        <begin position="1"/>
        <end position="21"/>
    </location>
</feature>
<accession>A0A843UUY0</accession>
<evidence type="ECO:0000313" key="3">
    <source>
        <dbReference type="EMBL" id="MQL84573.1"/>
    </source>
</evidence>
<dbReference type="PROSITE" id="PS51782">
    <property type="entry name" value="LYSM"/>
    <property type="match status" value="1"/>
</dbReference>
<feature type="compositionally biased region" description="Basic and acidic residues" evidence="1">
    <location>
        <begin position="159"/>
        <end position="179"/>
    </location>
</feature>
<dbReference type="PANTHER" id="PTHR20932:SF36">
    <property type="entry name" value="OS03G0110600 PROTEIN"/>
    <property type="match status" value="1"/>
</dbReference>